<keyword evidence="1" id="KW-0472">Membrane</keyword>
<keyword evidence="1" id="KW-1133">Transmembrane helix</keyword>
<evidence type="ECO:0000256" key="1">
    <source>
        <dbReference type="SAM" id="Phobius"/>
    </source>
</evidence>
<accession>A0A544GEL3</accession>
<protein>
    <submittedName>
        <fullName evidence="2">Uncharacterized protein</fullName>
    </submittedName>
</protein>
<gene>
    <name evidence="2" type="ORF">FLM02_17605</name>
</gene>
<feature type="transmembrane region" description="Helical" evidence="1">
    <location>
        <begin position="69"/>
        <end position="87"/>
    </location>
</feature>
<name>A0A544GEL3_VIBCL</name>
<reference evidence="2 3" key="1">
    <citation type="submission" date="2019-07" db="EMBL/GenBank/DDBJ databases">
        <title>Phenotypic and genotypic antimicrobial resistance traits of Vibrio cholerae non-O1/non-O139 isolated from a large Austrian lake frequently associated with cases of infection.</title>
        <authorList>
            <person name="Lepuschitz S."/>
            <person name="Baron S."/>
            <person name="Larvor E."/>
            <person name="Granier S."/>
            <person name="Pretzer C."/>
            <person name="Mach R.L."/>
            <person name="Farnleitner A.H."/>
            <person name="Ruppitsch W."/>
            <person name="Pleininger S."/>
            <person name="Indra A."/>
            <person name="Kirschner A.K.T."/>
        </authorList>
    </citation>
    <scope>NUCLEOTIDE SEQUENCE [LARGE SCALE GENOMIC DNA]</scope>
    <source>
        <strain evidence="2 3">A12JL36W90</strain>
    </source>
</reference>
<evidence type="ECO:0000313" key="3">
    <source>
        <dbReference type="Proteomes" id="UP000319979"/>
    </source>
</evidence>
<proteinExistence type="predicted"/>
<dbReference type="Proteomes" id="UP000319979">
    <property type="component" value="Unassembled WGS sequence"/>
</dbReference>
<comment type="caution">
    <text evidence="2">The sequence shown here is derived from an EMBL/GenBank/DDBJ whole genome shotgun (WGS) entry which is preliminary data.</text>
</comment>
<organism evidence="2 3">
    <name type="scientific">Vibrio cholerae</name>
    <dbReference type="NCBI Taxonomy" id="666"/>
    <lineage>
        <taxon>Bacteria</taxon>
        <taxon>Pseudomonadati</taxon>
        <taxon>Pseudomonadota</taxon>
        <taxon>Gammaproteobacteria</taxon>
        <taxon>Vibrionales</taxon>
        <taxon>Vibrionaceae</taxon>
        <taxon>Vibrio</taxon>
    </lineage>
</organism>
<keyword evidence="1" id="KW-0812">Transmembrane</keyword>
<evidence type="ECO:0000313" key="2">
    <source>
        <dbReference type="EMBL" id="TQP09281.1"/>
    </source>
</evidence>
<sequence>MAAAYDPALSNDIKKELIKYFLAYKSKVMSNGSTCPTDVEDVIRHLQTLLNSIENNSPRIETRNWQNNILFYIVVGVLITVIGGFILHKITS</sequence>
<dbReference type="AlphaFoldDB" id="A0A544GEL3"/>
<dbReference type="RefSeq" id="WP_142542763.1">
    <property type="nucleotide sequence ID" value="NZ_JAJPEJ010000129.1"/>
</dbReference>
<dbReference type="EMBL" id="VIOS01000115">
    <property type="protein sequence ID" value="TQP09281.1"/>
    <property type="molecule type" value="Genomic_DNA"/>
</dbReference>